<evidence type="ECO:0000256" key="5">
    <source>
        <dbReference type="ARBA" id="ARBA00023136"/>
    </source>
</evidence>
<feature type="transmembrane region" description="Helical" evidence="6">
    <location>
        <begin position="377"/>
        <end position="397"/>
    </location>
</feature>
<dbReference type="RefSeq" id="WP_161968621.1">
    <property type="nucleotide sequence ID" value="NZ_JBFAUK010000015.1"/>
</dbReference>
<evidence type="ECO:0000313" key="8">
    <source>
        <dbReference type="Proteomes" id="UP001552594"/>
    </source>
</evidence>
<feature type="transmembrane region" description="Helical" evidence="6">
    <location>
        <begin position="353"/>
        <end position="371"/>
    </location>
</feature>
<feature type="transmembrane region" description="Helical" evidence="6">
    <location>
        <begin position="179"/>
        <end position="198"/>
    </location>
</feature>
<keyword evidence="2" id="KW-0813">Transport</keyword>
<dbReference type="EMBL" id="JBFAUK010000015">
    <property type="protein sequence ID" value="MEV5508624.1"/>
    <property type="molecule type" value="Genomic_DNA"/>
</dbReference>
<feature type="transmembrane region" description="Helical" evidence="6">
    <location>
        <begin position="218"/>
        <end position="236"/>
    </location>
</feature>
<evidence type="ECO:0000256" key="4">
    <source>
        <dbReference type="ARBA" id="ARBA00022989"/>
    </source>
</evidence>
<keyword evidence="8" id="KW-1185">Reference proteome</keyword>
<proteinExistence type="predicted"/>
<name>A0ABV3K0L8_STRON</name>
<reference evidence="7 8" key="1">
    <citation type="submission" date="2024-06" db="EMBL/GenBank/DDBJ databases">
        <title>The Natural Products Discovery Center: Release of the First 8490 Sequenced Strains for Exploring Actinobacteria Biosynthetic Diversity.</title>
        <authorList>
            <person name="Kalkreuter E."/>
            <person name="Kautsar S.A."/>
            <person name="Yang D."/>
            <person name="Bader C.D."/>
            <person name="Teijaro C.N."/>
            <person name="Fluegel L."/>
            <person name="Davis C.M."/>
            <person name="Simpson J.R."/>
            <person name="Lauterbach L."/>
            <person name="Steele A.D."/>
            <person name="Gui C."/>
            <person name="Meng S."/>
            <person name="Li G."/>
            <person name="Viehrig K."/>
            <person name="Ye F."/>
            <person name="Su P."/>
            <person name="Kiefer A.F."/>
            <person name="Nichols A."/>
            <person name="Cepeda A.J."/>
            <person name="Yan W."/>
            <person name="Fan B."/>
            <person name="Jiang Y."/>
            <person name="Adhikari A."/>
            <person name="Zheng C.-J."/>
            <person name="Schuster L."/>
            <person name="Cowan T.M."/>
            <person name="Smanski M.J."/>
            <person name="Chevrette M.G."/>
            <person name="De Carvalho L.P.S."/>
            <person name="Shen B."/>
        </authorList>
    </citation>
    <scope>NUCLEOTIDE SEQUENCE [LARGE SCALE GENOMIC DNA]</scope>
    <source>
        <strain evidence="7 8">NPDC052347</strain>
    </source>
</reference>
<keyword evidence="5 6" id="KW-0472">Membrane</keyword>
<dbReference type="PANTHER" id="PTHR11706">
    <property type="entry name" value="SOLUTE CARRIER PROTEIN FAMILY 11 MEMBER"/>
    <property type="match status" value="1"/>
</dbReference>
<feature type="transmembrane region" description="Helical" evidence="6">
    <location>
        <begin position="119"/>
        <end position="146"/>
    </location>
</feature>
<feature type="transmembrane region" description="Helical" evidence="6">
    <location>
        <begin position="152"/>
        <end position="172"/>
    </location>
</feature>
<evidence type="ECO:0000256" key="2">
    <source>
        <dbReference type="ARBA" id="ARBA00022448"/>
    </source>
</evidence>
<feature type="transmembrane region" description="Helical" evidence="6">
    <location>
        <begin position="75"/>
        <end position="99"/>
    </location>
</feature>
<keyword evidence="3 6" id="KW-0812">Transmembrane</keyword>
<accession>A0ABV3K0L8</accession>
<keyword evidence="4 6" id="KW-1133">Transmembrane helix</keyword>
<evidence type="ECO:0000256" key="6">
    <source>
        <dbReference type="SAM" id="Phobius"/>
    </source>
</evidence>
<protein>
    <submittedName>
        <fullName evidence="7">Divalent metal cation transporter</fullName>
    </submittedName>
</protein>
<evidence type="ECO:0000256" key="3">
    <source>
        <dbReference type="ARBA" id="ARBA00022692"/>
    </source>
</evidence>
<feature type="transmembrane region" description="Helical" evidence="6">
    <location>
        <begin position="309"/>
        <end position="332"/>
    </location>
</feature>
<dbReference type="PANTHER" id="PTHR11706:SF33">
    <property type="entry name" value="NATURAL RESISTANCE-ASSOCIATED MACROPHAGE PROTEIN 2"/>
    <property type="match status" value="1"/>
</dbReference>
<comment type="subcellular location">
    <subcellularLocation>
        <location evidence="1">Membrane</location>
        <topology evidence="1">Multi-pass membrane protein</topology>
    </subcellularLocation>
</comment>
<sequence length="442" mass="46449">MAYEPEFHSGLPHECPDALADIGLVSAPSGVPAASGRNWGIRIRTLGPGLIAGASDADPTTVATLAVIGASTTYAMGWLVLSLFPLLVVIQTIATRVGLASRLDLQGTVALVHGRWVRWLLLGSVLAVNIVTIAADLEAGAAALGLLTRGDWHWFVAPLSALLLAVVLALGLQVLQRALRYLLLILFVYAAAAVLARPDWPAVAVGTLVPNLRWDKDLVFGAMSLIGTTATSYVYIWQTIAQSEARTPWTGYRLRRFDAVAGCFFATVVFWFILIATGATLGTRHLAVATAQDAAQALRPVAGDFAGDLFALGLLASTLVALPVIIATTAYITGTHLNWPRGLSLRPRQAPRFFAAMGISIALGTGAAYTSVPPITILYWAGIIGAIGTPIGLVLLLKAAHHPQVMGDKTVGRRLLAAGWAVAGLIAVVCGAGLWQMLQAVP</sequence>
<evidence type="ECO:0000256" key="1">
    <source>
        <dbReference type="ARBA" id="ARBA00004141"/>
    </source>
</evidence>
<dbReference type="Pfam" id="PF01566">
    <property type="entry name" value="Nramp"/>
    <property type="match status" value="1"/>
</dbReference>
<gene>
    <name evidence="7" type="ORF">AB0L16_19520</name>
</gene>
<feature type="transmembrane region" description="Helical" evidence="6">
    <location>
        <begin position="417"/>
        <end position="438"/>
    </location>
</feature>
<dbReference type="InterPro" id="IPR001046">
    <property type="entry name" value="NRAMP_fam"/>
</dbReference>
<evidence type="ECO:0000313" key="7">
    <source>
        <dbReference type="EMBL" id="MEV5508624.1"/>
    </source>
</evidence>
<organism evidence="7 8">
    <name type="scientific">Streptomyces orinoci</name>
    <name type="common">Streptoverticillium orinoci</name>
    <dbReference type="NCBI Taxonomy" id="67339"/>
    <lineage>
        <taxon>Bacteria</taxon>
        <taxon>Bacillati</taxon>
        <taxon>Actinomycetota</taxon>
        <taxon>Actinomycetes</taxon>
        <taxon>Kitasatosporales</taxon>
        <taxon>Streptomycetaceae</taxon>
        <taxon>Streptomyces</taxon>
    </lineage>
</organism>
<feature type="transmembrane region" description="Helical" evidence="6">
    <location>
        <begin position="257"/>
        <end position="276"/>
    </location>
</feature>
<comment type="caution">
    <text evidence="7">The sequence shown here is derived from an EMBL/GenBank/DDBJ whole genome shotgun (WGS) entry which is preliminary data.</text>
</comment>
<dbReference type="Proteomes" id="UP001552594">
    <property type="component" value="Unassembled WGS sequence"/>
</dbReference>